<dbReference type="InterPro" id="IPR018294">
    <property type="entry name" value="ISPD_synthase_CS"/>
</dbReference>
<evidence type="ECO:0000313" key="8">
    <source>
        <dbReference type="EMBL" id="PFG35276.1"/>
    </source>
</evidence>
<comment type="similarity">
    <text evidence="3 7">Belongs to the IspD/TarI cytidylyltransferase family. IspD subfamily.</text>
</comment>
<dbReference type="EC" id="2.7.7.60" evidence="7"/>
<keyword evidence="9" id="KW-1185">Reference proteome</keyword>
<dbReference type="Gene3D" id="3.90.550.10">
    <property type="entry name" value="Spore Coat Polysaccharide Biosynthesis Protein SpsA, Chain A"/>
    <property type="match status" value="1"/>
</dbReference>
<name>A0A2A9E9C2_9MICO</name>
<protein>
    <recommendedName>
        <fullName evidence="7">2-C-methyl-D-erythritol 4-phosphate cytidylyltransferase</fullName>
        <ecNumber evidence="7">2.7.7.60</ecNumber>
    </recommendedName>
    <alternativeName>
        <fullName evidence="7">4-diphosphocytidyl-2C-methyl-D-erythritol synthase</fullName>
    </alternativeName>
    <alternativeName>
        <fullName evidence="7">MEP cytidylyltransferase</fullName>
        <shortName evidence="7">MCT</shortName>
    </alternativeName>
</protein>
<evidence type="ECO:0000256" key="1">
    <source>
        <dbReference type="ARBA" id="ARBA00001282"/>
    </source>
</evidence>
<dbReference type="CDD" id="cd02516">
    <property type="entry name" value="CDP-ME_synthetase"/>
    <property type="match status" value="1"/>
</dbReference>
<dbReference type="Proteomes" id="UP000225548">
    <property type="component" value="Unassembled WGS sequence"/>
</dbReference>
<feature type="site" description="Positions MEP for the nucleophilic attack" evidence="7">
    <location>
        <position position="232"/>
    </location>
</feature>
<dbReference type="GO" id="GO:0050518">
    <property type="term" value="F:2-C-methyl-D-erythritol 4-phosphate cytidylyltransferase activity"/>
    <property type="evidence" value="ECO:0007669"/>
    <property type="project" value="UniProtKB-UniRule"/>
</dbReference>
<dbReference type="Pfam" id="PF01128">
    <property type="entry name" value="IspD"/>
    <property type="match status" value="1"/>
</dbReference>
<dbReference type="PROSITE" id="PS01295">
    <property type="entry name" value="ISPD"/>
    <property type="match status" value="1"/>
</dbReference>
<comment type="pathway">
    <text evidence="2 7">Isoprenoid biosynthesis; isopentenyl diphosphate biosynthesis via DXP pathway; isopentenyl diphosphate from 1-deoxy-D-xylulose 5-phosphate: step 2/6.</text>
</comment>
<dbReference type="InterPro" id="IPR001228">
    <property type="entry name" value="IspD"/>
</dbReference>
<dbReference type="InterPro" id="IPR050088">
    <property type="entry name" value="IspD/TarI_cytidylyltransf_bact"/>
</dbReference>
<keyword evidence="5 7" id="KW-0548">Nucleotidyltransferase</keyword>
<evidence type="ECO:0000256" key="4">
    <source>
        <dbReference type="ARBA" id="ARBA00022679"/>
    </source>
</evidence>
<feature type="site" description="Transition state stabilizer" evidence="7">
    <location>
        <position position="26"/>
    </location>
</feature>
<gene>
    <name evidence="7" type="primary">ispD</name>
    <name evidence="8" type="ORF">ATL42_3218</name>
</gene>
<evidence type="ECO:0000256" key="5">
    <source>
        <dbReference type="ARBA" id="ARBA00022695"/>
    </source>
</evidence>
<dbReference type="RefSeq" id="WP_245862666.1">
    <property type="nucleotide sequence ID" value="NZ_PDJG01000001.1"/>
</dbReference>
<evidence type="ECO:0000256" key="3">
    <source>
        <dbReference type="ARBA" id="ARBA00009789"/>
    </source>
</evidence>
<dbReference type="NCBIfam" id="TIGR00453">
    <property type="entry name" value="ispD"/>
    <property type="match status" value="1"/>
</dbReference>
<dbReference type="UniPathway" id="UPA00056">
    <property type="reaction ID" value="UER00093"/>
</dbReference>
<dbReference type="HAMAP" id="MF_00108">
    <property type="entry name" value="IspD"/>
    <property type="match status" value="1"/>
</dbReference>
<evidence type="ECO:0000313" key="9">
    <source>
        <dbReference type="Proteomes" id="UP000225548"/>
    </source>
</evidence>
<keyword evidence="4 7" id="KW-0808">Transferase</keyword>
<evidence type="ECO:0000256" key="6">
    <source>
        <dbReference type="ARBA" id="ARBA00023229"/>
    </source>
</evidence>
<keyword evidence="6 7" id="KW-0414">Isoprene biosynthesis</keyword>
<comment type="caution">
    <text evidence="8">The sequence shown here is derived from an EMBL/GenBank/DDBJ whole genome shotgun (WGS) entry which is preliminary data.</text>
</comment>
<reference evidence="8 9" key="1">
    <citation type="submission" date="2017-10" db="EMBL/GenBank/DDBJ databases">
        <title>Sequencing the genomes of 1000 actinobacteria strains.</title>
        <authorList>
            <person name="Klenk H.-P."/>
        </authorList>
    </citation>
    <scope>NUCLEOTIDE SEQUENCE [LARGE SCALE GENOMIC DNA]</scope>
    <source>
        <strain evidence="8 9">DSM 18966</strain>
    </source>
</reference>
<dbReference type="SUPFAM" id="SSF53448">
    <property type="entry name" value="Nucleotide-diphospho-sugar transferases"/>
    <property type="match status" value="1"/>
</dbReference>
<proteinExistence type="inferred from homology"/>
<dbReference type="PANTHER" id="PTHR32125:SF4">
    <property type="entry name" value="2-C-METHYL-D-ERYTHRITOL 4-PHOSPHATE CYTIDYLYLTRANSFERASE, CHLOROPLASTIC"/>
    <property type="match status" value="1"/>
</dbReference>
<feature type="site" description="Transition state stabilizer" evidence="7">
    <location>
        <position position="19"/>
    </location>
</feature>
<dbReference type="AlphaFoldDB" id="A0A2A9E9C2"/>
<comment type="catalytic activity">
    <reaction evidence="1 7">
        <text>2-C-methyl-D-erythritol 4-phosphate + CTP + H(+) = 4-CDP-2-C-methyl-D-erythritol + diphosphate</text>
        <dbReference type="Rhea" id="RHEA:13429"/>
        <dbReference type="ChEBI" id="CHEBI:15378"/>
        <dbReference type="ChEBI" id="CHEBI:33019"/>
        <dbReference type="ChEBI" id="CHEBI:37563"/>
        <dbReference type="ChEBI" id="CHEBI:57823"/>
        <dbReference type="ChEBI" id="CHEBI:58262"/>
        <dbReference type="EC" id="2.7.7.60"/>
    </reaction>
</comment>
<evidence type="ECO:0000256" key="7">
    <source>
        <dbReference type="HAMAP-Rule" id="MF_00108"/>
    </source>
</evidence>
<organism evidence="8 9">
    <name type="scientific">Sanguibacter antarcticus</name>
    <dbReference type="NCBI Taxonomy" id="372484"/>
    <lineage>
        <taxon>Bacteria</taxon>
        <taxon>Bacillati</taxon>
        <taxon>Actinomycetota</taxon>
        <taxon>Actinomycetes</taxon>
        <taxon>Micrococcales</taxon>
        <taxon>Sanguibacteraceae</taxon>
        <taxon>Sanguibacter</taxon>
    </lineage>
</organism>
<accession>A0A2A9E9C2</accession>
<comment type="function">
    <text evidence="7">Catalyzes the formation of 4-diphosphocytidyl-2-C-methyl-D-erythritol from CTP and 2-C-methyl-D-erythritol 4-phosphate (MEP).</text>
</comment>
<sequence>MTATMASVAILTAAGSGSRLGFGYPKALVEVEGRTLLAHAALGLASTGEICRIVVTAPVDHVAAFEEILRSTTELTVPWEVVTGGATRQASVAAGIAALEREAGGHPTYEVVLVHDAARPLAPASMMKRIIDTVRAGYSAVIPGYAVTDTMKLVAPALDAEGPELVAGTADRSSLRAVQTPQGFTWDLLVRAHAAGVDRARSEETAATDDATLVEAVGETVWVVEGHSAALKITTAHDLAVARLLASEIGAASVAAHDASGTLR</sequence>
<dbReference type="InterPro" id="IPR034683">
    <property type="entry name" value="IspD/TarI"/>
</dbReference>
<feature type="site" description="Positions MEP for the nucleophilic attack" evidence="7">
    <location>
        <position position="172"/>
    </location>
</feature>
<dbReference type="EMBL" id="PDJG01000001">
    <property type="protein sequence ID" value="PFG35276.1"/>
    <property type="molecule type" value="Genomic_DNA"/>
</dbReference>
<dbReference type="PANTHER" id="PTHR32125">
    <property type="entry name" value="2-C-METHYL-D-ERYTHRITOL 4-PHOSPHATE CYTIDYLYLTRANSFERASE, CHLOROPLASTIC"/>
    <property type="match status" value="1"/>
</dbReference>
<dbReference type="GO" id="GO:0019288">
    <property type="term" value="P:isopentenyl diphosphate biosynthetic process, methylerythritol 4-phosphate pathway"/>
    <property type="evidence" value="ECO:0007669"/>
    <property type="project" value="UniProtKB-UniRule"/>
</dbReference>
<dbReference type="FunFam" id="3.90.550.10:FF:000003">
    <property type="entry name" value="2-C-methyl-D-erythritol 4-phosphate cytidylyltransferase"/>
    <property type="match status" value="1"/>
</dbReference>
<dbReference type="InterPro" id="IPR029044">
    <property type="entry name" value="Nucleotide-diphossugar_trans"/>
</dbReference>
<evidence type="ECO:0000256" key="2">
    <source>
        <dbReference type="ARBA" id="ARBA00004787"/>
    </source>
</evidence>